<dbReference type="InterPro" id="IPR043502">
    <property type="entry name" value="DNA/RNA_pol_sf"/>
</dbReference>
<dbReference type="PANTHER" id="PTHR35369:SF2">
    <property type="entry name" value="BLR3025 PROTEIN"/>
    <property type="match status" value="1"/>
</dbReference>
<dbReference type="Pfam" id="PF00817">
    <property type="entry name" value="IMS"/>
    <property type="match status" value="1"/>
</dbReference>
<accession>A0A917ML35</accession>
<evidence type="ECO:0000256" key="1">
    <source>
        <dbReference type="ARBA" id="ARBA00022763"/>
    </source>
</evidence>
<dbReference type="AlphaFoldDB" id="A0A917ML35"/>
<dbReference type="InterPro" id="IPR050356">
    <property type="entry name" value="SulA_CellDiv_inhibitor"/>
</dbReference>
<dbReference type="CDD" id="cd03468">
    <property type="entry name" value="PolY_like"/>
    <property type="match status" value="1"/>
</dbReference>
<evidence type="ECO:0000259" key="2">
    <source>
        <dbReference type="Pfam" id="PF00817"/>
    </source>
</evidence>
<keyword evidence="4" id="KW-1185">Reference proteome</keyword>
<dbReference type="GO" id="GO:0006281">
    <property type="term" value="P:DNA repair"/>
    <property type="evidence" value="ECO:0007669"/>
    <property type="project" value="InterPro"/>
</dbReference>
<evidence type="ECO:0000313" key="3">
    <source>
        <dbReference type="EMBL" id="GGH40199.1"/>
    </source>
</evidence>
<dbReference type="InterPro" id="IPR001126">
    <property type="entry name" value="UmuC"/>
</dbReference>
<dbReference type="PANTHER" id="PTHR35369">
    <property type="entry name" value="BLR3025 PROTEIN-RELATED"/>
    <property type="match status" value="1"/>
</dbReference>
<dbReference type="SUPFAM" id="SSF56672">
    <property type="entry name" value="DNA/RNA polymerases"/>
    <property type="match status" value="1"/>
</dbReference>
<dbReference type="EMBL" id="BMJY01000003">
    <property type="protein sequence ID" value="GGH40199.1"/>
    <property type="molecule type" value="Genomic_DNA"/>
</dbReference>
<dbReference type="Proteomes" id="UP000657592">
    <property type="component" value="Unassembled WGS sequence"/>
</dbReference>
<reference evidence="3" key="1">
    <citation type="journal article" date="2014" name="Int. J. Syst. Evol. Microbiol.">
        <title>Complete genome sequence of Corynebacterium casei LMG S-19264T (=DSM 44701T), isolated from a smear-ripened cheese.</title>
        <authorList>
            <consortium name="US DOE Joint Genome Institute (JGI-PGF)"/>
            <person name="Walter F."/>
            <person name="Albersmeier A."/>
            <person name="Kalinowski J."/>
            <person name="Ruckert C."/>
        </authorList>
    </citation>
    <scope>NUCLEOTIDE SEQUENCE</scope>
    <source>
        <strain evidence="3">CGMCC 1.15794</strain>
    </source>
</reference>
<organism evidence="3 4">
    <name type="scientific">Microbacterium album</name>
    <dbReference type="NCBI Taxonomy" id="2053191"/>
    <lineage>
        <taxon>Bacteria</taxon>
        <taxon>Bacillati</taxon>
        <taxon>Actinomycetota</taxon>
        <taxon>Actinomycetes</taxon>
        <taxon>Micrococcales</taxon>
        <taxon>Microbacteriaceae</taxon>
        <taxon>Microbacterium</taxon>
    </lineage>
</organism>
<gene>
    <name evidence="3" type="ORF">GCM10010921_11940</name>
</gene>
<proteinExistence type="predicted"/>
<keyword evidence="1" id="KW-0227">DNA damage</keyword>
<evidence type="ECO:0000313" key="4">
    <source>
        <dbReference type="Proteomes" id="UP000657592"/>
    </source>
</evidence>
<comment type="caution">
    <text evidence="3">The sequence shown here is derived from an EMBL/GenBank/DDBJ whole genome shotgun (WGS) entry which is preliminary data.</text>
</comment>
<dbReference type="Gene3D" id="1.10.150.20">
    <property type="entry name" value="5' to 3' exonuclease, C-terminal subdomain"/>
    <property type="match status" value="1"/>
</dbReference>
<name>A0A917ML35_9MICO</name>
<dbReference type="Gene3D" id="3.40.1170.60">
    <property type="match status" value="1"/>
</dbReference>
<reference evidence="3" key="2">
    <citation type="submission" date="2020-09" db="EMBL/GenBank/DDBJ databases">
        <authorList>
            <person name="Sun Q."/>
            <person name="Zhou Y."/>
        </authorList>
    </citation>
    <scope>NUCLEOTIDE SEQUENCE</scope>
    <source>
        <strain evidence="3">CGMCC 1.15794</strain>
    </source>
</reference>
<feature type="domain" description="UmuC" evidence="2">
    <location>
        <begin position="49"/>
        <end position="167"/>
    </location>
</feature>
<protein>
    <recommendedName>
        <fullName evidence="2">UmuC domain-containing protein</fullName>
    </recommendedName>
</protein>
<dbReference type="RefSeq" id="WP_188755335.1">
    <property type="nucleotide sequence ID" value="NZ_BMJY01000003.1"/>
</dbReference>
<sequence length="547" mass="58318">MSASSPPTRAIVLWFPDWPVTALLRSEARAAIGAPAATGDPSPATPDAAIAIMHANRVVACSAAARREGVRRGQRRRDAQGVCPALRIEAADPSRDERAFLPVLSRLEELTPGIQPLRPGLCAVRARGPARFYGGEEHAASALLDVLDDCGLPDARAGIADGLFTAEQAARLLSPGSVGPGRRITIVPRGASAAFLSPLTVATIATAVSAGGDDLVALLVRLGVQTLGEFAALDPAAVHDRLGEQGARLHALAGGSDSRRVVPRVPPPELAREVAFEPPLELADQVAFAVRTTADDVMTGLDEAGLVCTEARITLLDDRGGRSERVWLHPTCFDAPALVDRVRWQLQASLEGEGATGASPAQRLSGGVALVRIEPEAVDDSAHHQPALLGQGPDERLHHAMSRVQAMLGHRGVVTPLLAGGRWLGERERRVPWGDAERPARSRDLPWPGSLPSPLPSEVFREPRPVSVVSPDGGTVVVDERGRVSAPPALLDGRRVTAWAGPWPVIERQWDGGQARRAYRFQLVDADQSAWLLVLEDGRWWAEGRYT</sequence>